<protein>
    <recommendedName>
        <fullName evidence="2">Luciferase-like domain-containing protein</fullName>
    </recommendedName>
</protein>
<comment type="similarity">
    <text evidence="1">To bacterial alkanal monooxygenase alpha and beta chains.</text>
</comment>
<dbReference type="GO" id="GO:0005829">
    <property type="term" value="C:cytosol"/>
    <property type="evidence" value="ECO:0007669"/>
    <property type="project" value="TreeGrafter"/>
</dbReference>
<keyword evidence="4" id="KW-1185">Reference proteome</keyword>
<evidence type="ECO:0000256" key="1">
    <source>
        <dbReference type="ARBA" id="ARBA00007789"/>
    </source>
</evidence>
<dbReference type="InterPro" id="IPR050766">
    <property type="entry name" value="Bact_Lucif_Oxidored"/>
</dbReference>
<dbReference type="GO" id="GO:0016705">
    <property type="term" value="F:oxidoreductase activity, acting on paired donors, with incorporation or reduction of molecular oxygen"/>
    <property type="evidence" value="ECO:0007669"/>
    <property type="project" value="InterPro"/>
</dbReference>
<dbReference type="PANTHER" id="PTHR30137">
    <property type="entry name" value="LUCIFERASE-LIKE MONOOXYGENASE"/>
    <property type="match status" value="1"/>
</dbReference>
<comment type="caution">
    <text evidence="3">The sequence shown here is derived from an EMBL/GenBank/DDBJ whole genome shotgun (WGS) entry which is preliminary data.</text>
</comment>
<sequence length="334" mass="35683">MPVDSSGVPLSLLDLAQVGPDESVRESLAHSTRLAEFADTTGYKRIWYAEHHNMPAIASAAPAVLIAHMAAHTTRIRLGAGGVMLPNHSPLTIAEQYGTLAELHPGRIDLGLGRAPGGDQATFAALRRTHQAADQFPRDVLELQAYLRGSSRVPGVSATPGAGTNVDLYILGSSLFGAQLAAALGLPYAFASHFAPQALTEAVSLYRKEFQPADLPDGGTSEPYVIAGITAIAIDDVELAHREQAAAKRHRIKHLVAHHRKLTDDEADLLSDSPVGRQVDEMMRYAAVGTPDDVRQKLRAFAEHADADELIVASLAPDRQVWFDTLANLAPAPA</sequence>
<dbReference type="STRING" id="1073574.GOARA_061_01000"/>
<feature type="domain" description="Luciferase-like" evidence="2">
    <location>
        <begin position="12"/>
        <end position="303"/>
    </location>
</feature>
<gene>
    <name evidence="3" type="ORF">GOARA_061_01000</name>
</gene>
<dbReference type="Proteomes" id="UP000035088">
    <property type="component" value="Unassembled WGS sequence"/>
</dbReference>
<evidence type="ECO:0000259" key="2">
    <source>
        <dbReference type="Pfam" id="PF00296"/>
    </source>
</evidence>
<dbReference type="Gene3D" id="3.20.20.30">
    <property type="entry name" value="Luciferase-like domain"/>
    <property type="match status" value="1"/>
</dbReference>
<dbReference type="AlphaFoldDB" id="G7H486"/>
<dbReference type="EMBL" id="BAEE01000061">
    <property type="protein sequence ID" value="GAB10661.1"/>
    <property type="molecule type" value="Genomic_DNA"/>
</dbReference>
<dbReference type="PANTHER" id="PTHR30137:SF6">
    <property type="entry name" value="LUCIFERASE-LIKE MONOOXYGENASE"/>
    <property type="match status" value="1"/>
</dbReference>
<dbReference type="Pfam" id="PF00296">
    <property type="entry name" value="Bac_luciferase"/>
    <property type="match status" value="1"/>
</dbReference>
<dbReference type="SUPFAM" id="SSF51679">
    <property type="entry name" value="Bacterial luciferase-like"/>
    <property type="match status" value="1"/>
</dbReference>
<evidence type="ECO:0000313" key="4">
    <source>
        <dbReference type="Proteomes" id="UP000035088"/>
    </source>
</evidence>
<dbReference type="InterPro" id="IPR036661">
    <property type="entry name" value="Luciferase-like_sf"/>
</dbReference>
<dbReference type="RefSeq" id="WP_007322736.1">
    <property type="nucleotide sequence ID" value="NZ_BAEE01000061.1"/>
</dbReference>
<accession>G7H486</accession>
<dbReference type="InterPro" id="IPR011251">
    <property type="entry name" value="Luciferase-like_dom"/>
</dbReference>
<organism evidence="3 4">
    <name type="scientific">Gordonia araii NBRC 100433</name>
    <dbReference type="NCBI Taxonomy" id="1073574"/>
    <lineage>
        <taxon>Bacteria</taxon>
        <taxon>Bacillati</taxon>
        <taxon>Actinomycetota</taxon>
        <taxon>Actinomycetes</taxon>
        <taxon>Mycobacteriales</taxon>
        <taxon>Gordoniaceae</taxon>
        <taxon>Gordonia</taxon>
    </lineage>
</organism>
<dbReference type="InterPro" id="IPR019949">
    <property type="entry name" value="CmoO-like"/>
</dbReference>
<dbReference type="NCBIfam" id="TIGR03558">
    <property type="entry name" value="oxido_grp_1"/>
    <property type="match status" value="1"/>
</dbReference>
<evidence type="ECO:0000313" key="3">
    <source>
        <dbReference type="EMBL" id="GAB10661.1"/>
    </source>
</evidence>
<proteinExistence type="predicted"/>
<name>G7H486_9ACTN</name>
<reference evidence="3 4" key="1">
    <citation type="submission" date="2011-11" db="EMBL/GenBank/DDBJ databases">
        <title>Whole genome shotgun sequence of Gordonia araii NBRC 100433.</title>
        <authorList>
            <person name="Yoshida Y."/>
            <person name="Hosoyama A."/>
            <person name="Tsuchikane K."/>
            <person name="Katsumata H."/>
            <person name="Yamazaki S."/>
            <person name="Fujita N."/>
        </authorList>
    </citation>
    <scope>NUCLEOTIDE SEQUENCE [LARGE SCALE GENOMIC DNA]</scope>
    <source>
        <strain evidence="3 4">NBRC 100433</strain>
    </source>
</reference>